<dbReference type="PANTHER" id="PTHR34978:SF3">
    <property type="entry name" value="SLR0241 PROTEIN"/>
    <property type="match status" value="1"/>
</dbReference>
<keyword evidence="2" id="KW-0479">Metal-binding</keyword>
<evidence type="ECO:0000313" key="10">
    <source>
        <dbReference type="Proteomes" id="UP001576774"/>
    </source>
</evidence>
<feature type="domain" description="Peptidase M48" evidence="8">
    <location>
        <begin position="125"/>
        <end position="178"/>
    </location>
</feature>
<keyword evidence="5 6" id="KW-0482">Metalloprotease</keyword>
<dbReference type="PANTHER" id="PTHR34978">
    <property type="entry name" value="POSSIBLE SENSOR-TRANSDUCER PROTEIN BLAR"/>
    <property type="match status" value="1"/>
</dbReference>
<comment type="caution">
    <text evidence="9">The sequence shown here is derived from an EMBL/GenBank/DDBJ whole genome shotgun (WGS) entry which is preliminary data.</text>
</comment>
<keyword evidence="3 6" id="KW-0378">Hydrolase</keyword>
<dbReference type="Pfam" id="PF01435">
    <property type="entry name" value="Peptidase_M48"/>
    <property type="match status" value="1"/>
</dbReference>
<dbReference type="Gene3D" id="3.30.2010.10">
    <property type="entry name" value="Metalloproteases ('zincins'), catalytic domain"/>
    <property type="match status" value="1"/>
</dbReference>
<feature type="transmembrane region" description="Helical" evidence="7">
    <location>
        <begin position="260"/>
        <end position="278"/>
    </location>
</feature>
<keyword evidence="7" id="KW-0812">Transmembrane</keyword>
<keyword evidence="7" id="KW-1133">Transmembrane helix</keyword>
<reference evidence="9 10" key="1">
    <citation type="submission" date="2024-09" db="EMBL/GenBank/DDBJ databases">
        <title>Floridaenema gen nov. (Aerosakkonemataceae, Aerosakkonematales ord. nov., Cyanobacteria) from benthic tropical and subtropical fresh waters, with the description of four new species.</title>
        <authorList>
            <person name="Moretto J.A."/>
            <person name="Berthold D.E."/>
            <person name="Lefler F.W."/>
            <person name="Huang I.-S."/>
            <person name="Laughinghouse H. IV."/>
        </authorList>
    </citation>
    <scope>NUCLEOTIDE SEQUENCE [LARGE SCALE GENOMIC DNA]</scope>
    <source>
        <strain evidence="9 10">BLCC-F46</strain>
    </source>
</reference>
<evidence type="ECO:0000256" key="7">
    <source>
        <dbReference type="SAM" id="Phobius"/>
    </source>
</evidence>
<dbReference type="CDD" id="cd07326">
    <property type="entry name" value="M56_BlaR1_MecR1_like"/>
    <property type="match status" value="1"/>
</dbReference>
<dbReference type="Proteomes" id="UP001576774">
    <property type="component" value="Unassembled WGS sequence"/>
</dbReference>
<gene>
    <name evidence="9" type="ORF">ACE1CC_31465</name>
</gene>
<accession>A0ABV4XF08</accession>
<evidence type="ECO:0000256" key="6">
    <source>
        <dbReference type="RuleBase" id="RU003983"/>
    </source>
</evidence>
<evidence type="ECO:0000256" key="4">
    <source>
        <dbReference type="ARBA" id="ARBA00022833"/>
    </source>
</evidence>
<dbReference type="EMBL" id="JBHFNQ010000222">
    <property type="protein sequence ID" value="MFB2881394.1"/>
    <property type="molecule type" value="Genomic_DNA"/>
</dbReference>
<comment type="cofactor">
    <cofactor evidence="6">
        <name>Zn(2+)</name>
        <dbReference type="ChEBI" id="CHEBI:29105"/>
    </cofactor>
    <text evidence="6">Binds 1 zinc ion per subunit.</text>
</comment>
<proteinExistence type="inferred from homology"/>
<keyword evidence="10" id="KW-1185">Reference proteome</keyword>
<evidence type="ECO:0000259" key="8">
    <source>
        <dbReference type="Pfam" id="PF01435"/>
    </source>
</evidence>
<keyword evidence="4 6" id="KW-0862">Zinc</keyword>
<dbReference type="InterPro" id="IPR001915">
    <property type="entry name" value="Peptidase_M48"/>
</dbReference>
<comment type="similarity">
    <text evidence="6">Belongs to the peptidase M48 family.</text>
</comment>
<protein>
    <submittedName>
        <fullName evidence="9">M56 family metallopeptidase</fullName>
    </submittedName>
</protein>
<evidence type="ECO:0000256" key="1">
    <source>
        <dbReference type="ARBA" id="ARBA00022670"/>
    </source>
</evidence>
<feature type="transmembrane region" description="Helical" evidence="7">
    <location>
        <begin position="68"/>
        <end position="86"/>
    </location>
</feature>
<dbReference type="RefSeq" id="WP_413274378.1">
    <property type="nucleotide sequence ID" value="NZ_JBHFNQ010000222.1"/>
</dbReference>
<feature type="transmembrane region" description="Helical" evidence="7">
    <location>
        <begin position="34"/>
        <end position="56"/>
    </location>
</feature>
<evidence type="ECO:0000313" key="9">
    <source>
        <dbReference type="EMBL" id="MFB2881394.1"/>
    </source>
</evidence>
<name>A0ABV4XF08_9CYAN</name>
<evidence type="ECO:0000256" key="5">
    <source>
        <dbReference type="ARBA" id="ARBA00023049"/>
    </source>
</evidence>
<keyword evidence="1 6" id="KW-0645">Protease</keyword>
<organism evidence="9 10">
    <name type="scientific">Floridaenema aerugineum BLCC-F46</name>
    <dbReference type="NCBI Taxonomy" id="3153654"/>
    <lineage>
        <taxon>Bacteria</taxon>
        <taxon>Bacillati</taxon>
        <taxon>Cyanobacteriota</taxon>
        <taxon>Cyanophyceae</taxon>
        <taxon>Oscillatoriophycideae</taxon>
        <taxon>Aerosakkonematales</taxon>
        <taxon>Aerosakkonemataceae</taxon>
        <taxon>Floridanema</taxon>
        <taxon>Floridanema aerugineum</taxon>
    </lineage>
</organism>
<evidence type="ECO:0000256" key="2">
    <source>
        <dbReference type="ARBA" id="ARBA00022723"/>
    </source>
</evidence>
<dbReference type="InterPro" id="IPR052173">
    <property type="entry name" value="Beta-lactam_resp_regulator"/>
</dbReference>
<evidence type="ECO:0000256" key="3">
    <source>
        <dbReference type="ARBA" id="ARBA00022801"/>
    </source>
</evidence>
<keyword evidence="7" id="KW-0472">Membrane</keyword>
<sequence length="280" mass="32458">MHLIMIFLVLTLAWLLRTIDLPKTGSWTTRAYRTLLLFLFPPLILLTTSFALLCMGASGQMIGLKTSWFGYLLALSFWVFAGLKFWQLVGEGLHTVSQIRSYPLQKLKGKNCRIFETDIPYSALIGFWQPELVVSQGLLDSLAPERLEAVIAHEEAHYYYRDTFWFFWLGWLRSITFWLPKTEKLWQELLILRELRADNWAAKIVDPLTLAESLLLVVSQPVIPVNNFAVEFSAVASLNRLNERIEALLTTDKIKYKINWWSWTWLVLVFLPLAAIPLHN</sequence>